<evidence type="ECO:0000313" key="3">
    <source>
        <dbReference type="Proteomes" id="UP000519023"/>
    </source>
</evidence>
<name>A0A7X9ZTA7_9SPHN</name>
<dbReference type="RefSeq" id="WP_133722783.1">
    <property type="nucleotide sequence ID" value="NZ_JABBFV010000015.1"/>
</dbReference>
<dbReference type="Proteomes" id="UP000519023">
    <property type="component" value="Unassembled WGS sequence"/>
</dbReference>
<dbReference type="Pfam" id="PF07883">
    <property type="entry name" value="Cupin_2"/>
    <property type="match status" value="1"/>
</dbReference>
<evidence type="ECO:0000259" key="1">
    <source>
        <dbReference type="Pfam" id="PF07883"/>
    </source>
</evidence>
<gene>
    <name evidence="2" type="ORF">HHL08_17650</name>
</gene>
<organism evidence="2 3">
    <name type="scientific">Sphingobium psychrophilum</name>
    <dbReference type="NCBI Taxonomy" id="2728834"/>
    <lineage>
        <taxon>Bacteria</taxon>
        <taxon>Pseudomonadati</taxon>
        <taxon>Pseudomonadota</taxon>
        <taxon>Alphaproteobacteria</taxon>
        <taxon>Sphingomonadales</taxon>
        <taxon>Sphingomonadaceae</taxon>
        <taxon>Sphingobium</taxon>
    </lineage>
</organism>
<dbReference type="AlphaFoldDB" id="A0A7X9ZTA7"/>
<protein>
    <submittedName>
        <fullName evidence="2">Cupin domain-containing protein</fullName>
    </submittedName>
</protein>
<sequence>MALHHAQHGEIVHLSGLGVGGDDAHTTALVKTEAFEAIHLLVHAGAVIPPHHVAGQATLHCLRGRVHVLLGDAKAILEIGDWMYLDRGEEHGIEGIEDGALLLTILFEHPTVSTVS</sequence>
<dbReference type="EMBL" id="JABBFV010000015">
    <property type="protein sequence ID" value="NML11950.1"/>
    <property type="molecule type" value="Genomic_DNA"/>
</dbReference>
<accession>A0A7X9ZTA7</accession>
<feature type="domain" description="Cupin type-2" evidence="1">
    <location>
        <begin position="41"/>
        <end position="103"/>
    </location>
</feature>
<reference evidence="2 3" key="1">
    <citation type="submission" date="2020-04" db="EMBL/GenBank/DDBJ databases">
        <title>Sphingobium sp. AR-3-1 isolated from Arctic soil.</title>
        <authorList>
            <person name="Dahal R.H."/>
            <person name="Chaudhary D.K."/>
        </authorList>
    </citation>
    <scope>NUCLEOTIDE SEQUENCE [LARGE SCALE GENOMIC DNA]</scope>
    <source>
        <strain evidence="2 3">AR-3-1</strain>
    </source>
</reference>
<keyword evidence="3" id="KW-1185">Reference proteome</keyword>
<comment type="caution">
    <text evidence="2">The sequence shown here is derived from an EMBL/GenBank/DDBJ whole genome shotgun (WGS) entry which is preliminary data.</text>
</comment>
<dbReference type="InterPro" id="IPR013096">
    <property type="entry name" value="Cupin_2"/>
</dbReference>
<evidence type="ECO:0000313" key="2">
    <source>
        <dbReference type="EMBL" id="NML11950.1"/>
    </source>
</evidence>
<proteinExistence type="predicted"/>
<dbReference type="Gene3D" id="2.60.120.10">
    <property type="entry name" value="Jelly Rolls"/>
    <property type="match status" value="1"/>
</dbReference>
<dbReference type="SUPFAM" id="SSF51182">
    <property type="entry name" value="RmlC-like cupins"/>
    <property type="match status" value="1"/>
</dbReference>
<dbReference type="InterPro" id="IPR014710">
    <property type="entry name" value="RmlC-like_jellyroll"/>
</dbReference>
<dbReference type="InterPro" id="IPR011051">
    <property type="entry name" value="RmlC_Cupin_sf"/>
</dbReference>